<evidence type="ECO:0000313" key="5">
    <source>
        <dbReference type="Proteomes" id="UP001177080"/>
    </source>
</evidence>
<dbReference type="PIRSF" id="PIRSF018266">
    <property type="entry name" value="FecR"/>
    <property type="match status" value="1"/>
</dbReference>
<keyword evidence="1" id="KW-0472">Membrane</keyword>
<dbReference type="Pfam" id="PF16220">
    <property type="entry name" value="DUF4880"/>
    <property type="match status" value="1"/>
</dbReference>
<protein>
    <submittedName>
        <fullName evidence="4">FecR domain-containing protein</fullName>
    </submittedName>
</protein>
<proteinExistence type="predicted"/>
<accession>A0ABT8XM54</accession>
<comment type="caution">
    <text evidence="4">The sequence shown here is derived from an EMBL/GenBank/DDBJ whole genome shotgun (WGS) entry which is preliminary data.</text>
</comment>
<dbReference type="RefSeq" id="WP_244762734.1">
    <property type="nucleotide sequence ID" value="NZ_JALJCJ010000006.1"/>
</dbReference>
<dbReference type="PANTHER" id="PTHR30273:SF2">
    <property type="entry name" value="PROTEIN FECR"/>
    <property type="match status" value="1"/>
</dbReference>
<dbReference type="EMBL" id="WHSC02000016">
    <property type="protein sequence ID" value="MDO6124800.1"/>
    <property type="molecule type" value="Genomic_DNA"/>
</dbReference>
<dbReference type="Gene3D" id="3.55.50.30">
    <property type="match status" value="1"/>
</dbReference>
<feature type="transmembrane region" description="Helical" evidence="1">
    <location>
        <begin position="103"/>
        <end position="121"/>
    </location>
</feature>
<evidence type="ECO:0000313" key="4">
    <source>
        <dbReference type="EMBL" id="MDO6124800.1"/>
    </source>
</evidence>
<reference evidence="4" key="1">
    <citation type="submission" date="2022-04" db="EMBL/GenBank/DDBJ databases">
        <title>Shinella lacus sp. nov., a novel member of the genus Shinella from water.</title>
        <authorList>
            <person name="Deng Y."/>
        </authorList>
    </citation>
    <scope>NUCLEOTIDE SEQUENCE</scope>
    <source>
        <strain evidence="4">JCM 31239</strain>
    </source>
</reference>
<feature type="domain" description="FecR N-terminal" evidence="3">
    <location>
        <begin position="23"/>
        <end position="63"/>
    </location>
</feature>
<organism evidence="4 5">
    <name type="scientific">Shinella curvata</name>
    <dbReference type="NCBI Taxonomy" id="1817964"/>
    <lineage>
        <taxon>Bacteria</taxon>
        <taxon>Pseudomonadati</taxon>
        <taxon>Pseudomonadota</taxon>
        <taxon>Alphaproteobacteria</taxon>
        <taxon>Hyphomicrobiales</taxon>
        <taxon>Rhizobiaceae</taxon>
        <taxon>Shinella</taxon>
    </lineage>
</organism>
<name>A0ABT8XM54_9HYPH</name>
<keyword evidence="1" id="KW-0812">Transmembrane</keyword>
<evidence type="ECO:0000256" key="1">
    <source>
        <dbReference type="SAM" id="Phobius"/>
    </source>
</evidence>
<dbReference type="InterPro" id="IPR032623">
    <property type="entry name" value="FecR_N"/>
</dbReference>
<keyword evidence="1" id="KW-1133">Transmembrane helix</keyword>
<keyword evidence="5" id="KW-1185">Reference proteome</keyword>
<sequence length="337" mass="37288">MGYEQADSRQRAGTYTHPDPAVDEALDWFLRLQDEDTPETLRAFDAWGEGRPDRVQAFDEIVRMQGMASLRLATLADRDRQREERRQAGRTTVARRPIRPWRLGYAAMAAIVLAAMAWQQIPGLLLQWRSDYLTATGERQTITLPDGSSVVLNTASAIAIDFDKGARRVTLLGGEAYFDVRHDAEHPFIVAGHFSDVEVKGTAFGVLAEDARDTIVLERGRVDVTRRAERGERAILEPGQMVIATDEGLSAVTGADPAQSLAWREGRIVFHDRAFRAALSELQRYYDGQVLLVSGRFANRLVSGNYRVDDPEAAIRTLAASAGASVTRLPGGVLILR</sequence>
<gene>
    <name evidence="4" type="ORF">GB928_026815</name>
</gene>
<dbReference type="Pfam" id="PF04773">
    <property type="entry name" value="FecR"/>
    <property type="match status" value="1"/>
</dbReference>
<evidence type="ECO:0000259" key="2">
    <source>
        <dbReference type="Pfam" id="PF04773"/>
    </source>
</evidence>
<evidence type="ECO:0000259" key="3">
    <source>
        <dbReference type="Pfam" id="PF16220"/>
    </source>
</evidence>
<dbReference type="Proteomes" id="UP001177080">
    <property type="component" value="Unassembled WGS sequence"/>
</dbReference>
<dbReference type="PANTHER" id="PTHR30273">
    <property type="entry name" value="PERIPLASMIC SIGNAL SENSOR AND SIGMA FACTOR ACTIVATOR FECR-RELATED"/>
    <property type="match status" value="1"/>
</dbReference>
<dbReference type="InterPro" id="IPR012373">
    <property type="entry name" value="Ferrdict_sens_TM"/>
</dbReference>
<dbReference type="InterPro" id="IPR006860">
    <property type="entry name" value="FecR"/>
</dbReference>
<feature type="domain" description="FecR protein" evidence="2">
    <location>
        <begin position="131"/>
        <end position="222"/>
    </location>
</feature>
<dbReference type="Gene3D" id="2.60.120.1440">
    <property type="match status" value="1"/>
</dbReference>